<dbReference type="AlphaFoldDB" id="X1TDL4"/>
<gene>
    <name evidence="1" type="ORF">S12H4_48257</name>
</gene>
<dbReference type="EMBL" id="BARW01030139">
    <property type="protein sequence ID" value="GAJ03408.1"/>
    <property type="molecule type" value="Genomic_DNA"/>
</dbReference>
<feature type="non-terminal residue" evidence="1">
    <location>
        <position position="1"/>
    </location>
</feature>
<name>X1TDL4_9ZZZZ</name>
<evidence type="ECO:0000313" key="1">
    <source>
        <dbReference type="EMBL" id="GAJ03408.1"/>
    </source>
</evidence>
<dbReference type="NCBIfam" id="NF001095">
    <property type="entry name" value="PRK00124.1"/>
    <property type="match status" value="1"/>
</dbReference>
<comment type="caution">
    <text evidence="1">The sequence shown here is derived from an EMBL/GenBank/DDBJ whole genome shotgun (WGS) entry which is preliminary data.</text>
</comment>
<proteinExistence type="inferred from homology"/>
<reference evidence="1" key="1">
    <citation type="journal article" date="2014" name="Front. Microbiol.">
        <title>High frequency of phylogenetically diverse reductive dehalogenase-homologous genes in deep subseafloor sedimentary metagenomes.</title>
        <authorList>
            <person name="Kawai M."/>
            <person name="Futagami T."/>
            <person name="Toyoda A."/>
            <person name="Takaki Y."/>
            <person name="Nishi S."/>
            <person name="Hori S."/>
            <person name="Arai W."/>
            <person name="Tsubouchi T."/>
            <person name="Morono Y."/>
            <person name="Uchiyama I."/>
            <person name="Ito T."/>
            <person name="Fujiyama A."/>
            <person name="Inagaki F."/>
            <person name="Takami H."/>
        </authorList>
    </citation>
    <scope>NUCLEOTIDE SEQUENCE</scope>
    <source>
        <strain evidence="1">Expedition CK06-06</strain>
    </source>
</reference>
<dbReference type="CDD" id="cd18720">
    <property type="entry name" value="PIN_YqxD-like"/>
    <property type="match status" value="1"/>
</dbReference>
<dbReference type="Pfam" id="PF02639">
    <property type="entry name" value="DUF188"/>
    <property type="match status" value="1"/>
</dbReference>
<accession>X1TDL4</accession>
<protein>
    <submittedName>
        <fullName evidence="1">Uncharacterized protein</fullName>
    </submittedName>
</protein>
<dbReference type="PANTHER" id="PTHR35146">
    <property type="entry name" value="UPF0178 PROTEIN YAII"/>
    <property type="match status" value="1"/>
</dbReference>
<sequence>LVDADSCPVKQEVYRVAKRYGFRVTVVANSQMHIPSEGWLKLVVVSDQFDAADDWIVEYITKNDIVISGDIPLASRCLKKGARVLGPKGRVFTDDSIGDALATRDLMSHLRDIGIMTGGPPPFEKRDRSRFLQSLDGIIQAIRNGK</sequence>
<dbReference type="PANTHER" id="PTHR35146:SF1">
    <property type="entry name" value="UPF0178 PROTEIN YAII"/>
    <property type="match status" value="1"/>
</dbReference>
<dbReference type="HAMAP" id="MF_00489">
    <property type="entry name" value="UPF0178"/>
    <property type="match status" value="1"/>
</dbReference>
<dbReference type="InterPro" id="IPR003791">
    <property type="entry name" value="UPF0178"/>
</dbReference>
<organism evidence="1">
    <name type="scientific">marine sediment metagenome</name>
    <dbReference type="NCBI Taxonomy" id="412755"/>
    <lineage>
        <taxon>unclassified sequences</taxon>
        <taxon>metagenomes</taxon>
        <taxon>ecological metagenomes</taxon>
    </lineage>
</organism>